<dbReference type="InterPro" id="IPR039420">
    <property type="entry name" value="WalR-like"/>
</dbReference>
<dbReference type="Proteomes" id="UP001331561">
    <property type="component" value="Unassembled WGS sequence"/>
</dbReference>
<evidence type="ECO:0000313" key="5">
    <source>
        <dbReference type="EMBL" id="MEC5388004.1"/>
    </source>
</evidence>
<dbReference type="PROSITE" id="PS50043">
    <property type="entry name" value="HTH_LUXR_2"/>
    <property type="match status" value="1"/>
</dbReference>
<dbReference type="InterPro" id="IPR000792">
    <property type="entry name" value="Tscrpt_reg_LuxR_C"/>
</dbReference>
<reference evidence="5 6" key="1">
    <citation type="submission" date="2024-01" db="EMBL/GenBank/DDBJ databases">
        <title>Uliginosibacterium soil sp. nov.</title>
        <authorList>
            <person name="Lv Y."/>
        </authorList>
    </citation>
    <scope>NUCLEOTIDE SEQUENCE [LARGE SCALE GENOMIC DNA]</scope>
    <source>
        <strain evidence="5 6">H3</strain>
    </source>
</reference>
<organism evidence="5 6">
    <name type="scientific">Uliginosibacterium silvisoli</name>
    <dbReference type="NCBI Taxonomy" id="3114758"/>
    <lineage>
        <taxon>Bacteria</taxon>
        <taxon>Pseudomonadati</taxon>
        <taxon>Pseudomonadota</taxon>
        <taxon>Betaproteobacteria</taxon>
        <taxon>Rhodocyclales</taxon>
        <taxon>Zoogloeaceae</taxon>
        <taxon>Uliginosibacterium</taxon>
    </lineage>
</organism>
<feature type="modified residue" description="4-aspartylphosphate" evidence="2">
    <location>
        <position position="55"/>
    </location>
</feature>
<comment type="caution">
    <text evidence="5">The sequence shown here is derived from an EMBL/GenBank/DDBJ whole genome shotgun (WGS) entry which is preliminary data.</text>
</comment>
<evidence type="ECO:0000259" key="3">
    <source>
        <dbReference type="PROSITE" id="PS50043"/>
    </source>
</evidence>
<keyword evidence="6" id="KW-1185">Reference proteome</keyword>
<sequence>MSFRPIVYIVDDDDIVLWMFREFLEGIGADFRTFGSADAFLKSYVPGPCECLISDLRMPEIGGLEIQRQLLDKGASLPIIFVSGYPEVSAAVQAIKQGAFDFLEKPVNGSLLREKVQSALARSRELHAERLARSAREARLALLTPKEREIADQVVLGKSSRQISDELGISVRTVENHRARIMAKLHVDSAMDLVKLFI</sequence>
<dbReference type="InterPro" id="IPR016032">
    <property type="entry name" value="Sig_transdc_resp-reg_C-effctor"/>
</dbReference>
<dbReference type="InterPro" id="IPR001789">
    <property type="entry name" value="Sig_transdc_resp-reg_receiver"/>
</dbReference>
<gene>
    <name evidence="5" type="ORF">VVD49_19890</name>
</gene>
<accession>A0ABU6K8U8</accession>
<dbReference type="Pfam" id="PF00072">
    <property type="entry name" value="Response_reg"/>
    <property type="match status" value="1"/>
</dbReference>
<dbReference type="PRINTS" id="PR00038">
    <property type="entry name" value="HTHLUXR"/>
</dbReference>
<keyword evidence="1" id="KW-0238">DNA-binding</keyword>
<dbReference type="PROSITE" id="PS50110">
    <property type="entry name" value="RESPONSE_REGULATORY"/>
    <property type="match status" value="1"/>
</dbReference>
<dbReference type="SUPFAM" id="SSF46894">
    <property type="entry name" value="C-terminal effector domain of the bipartite response regulators"/>
    <property type="match status" value="1"/>
</dbReference>
<dbReference type="InterPro" id="IPR036388">
    <property type="entry name" value="WH-like_DNA-bd_sf"/>
</dbReference>
<dbReference type="Pfam" id="PF00196">
    <property type="entry name" value="GerE"/>
    <property type="match status" value="1"/>
</dbReference>
<name>A0ABU6K8U8_9RHOO</name>
<dbReference type="SUPFAM" id="SSF52172">
    <property type="entry name" value="CheY-like"/>
    <property type="match status" value="1"/>
</dbReference>
<evidence type="ECO:0000256" key="2">
    <source>
        <dbReference type="PROSITE-ProRule" id="PRU00169"/>
    </source>
</evidence>
<dbReference type="SMART" id="SM00448">
    <property type="entry name" value="REC"/>
    <property type="match status" value="1"/>
</dbReference>
<evidence type="ECO:0000313" key="6">
    <source>
        <dbReference type="Proteomes" id="UP001331561"/>
    </source>
</evidence>
<keyword evidence="2" id="KW-0597">Phosphoprotein</keyword>
<dbReference type="SMART" id="SM00421">
    <property type="entry name" value="HTH_LUXR"/>
    <property type="match status" value="1"/>
</dbReference>
<protein>
    <submittedName>
        <fullName evidence="5">Response regulator</fullName>
    </submittedName>
</protein>
<evidence type="ECO:0000259" key="4">
    <source>
        <dbReference type="PROSITE" id="PS50110"/>
    </source>
</evidence>
<dbReference type="EMBL" id="JAYXHS010000004">
    <property type="protein sequence ID" value="MEC5388004.1"/>
    <property type="molecule type" value="Genomic_DNA"/>
</dbReference>
<dbReference type="PANTHER" id="PTHR43214">
    <property type="entry name" value="TWO-COMPONENT RESPONSE REGULATOR"/>
    <property type="match status" value="1"/>
</dbReference>
<dbReference type="Gene3D" id="3.40.50.2300">
    <property type="match status" value="1"/>
</dbReference>
<dbReference type="PROSITE" id="PS00622">
    <property type="entry name" value="HTH_LUXR_1"/>
    <property type="match status" value="1"/>
</dbReference>
<feature type="domain" description="Response regulatory" evidence="4">
    <location>
        <begin position="6"/>
        <end position="120"/>
    </location>
</feature>
<dbReference type="Gene3D" id="1.10.10.10">
    <property type="entry name" value="Winged helix-like DNA-binding domain superfamily/Winged helix DNA-binding domain"/>
    <property type="match status" value="1"/>
</dbReference>
<dbReference type="InterPro" id="IPR011006">
    <property type="entry name" value="CheY-like_superfamily"/>
</dbReference>
<proteinExistence type="predicted"/>
<feature type="domain" description="HTH luxR-type" evidence="3">
    <location>
        <begin position="136"/>
        <end position="198"/>
    </location>
</feature>
<evidence type="ECO:0000256" key="1">
    <source>
        <dbReference type="ARBA" id="ARBA00023125"/>
    </source>
</evidence>
<dbReference type="RefSeq" id="WP_327600975.1">
    <property type="nucleotide sequence ID" value="NZ_JAYXHS010000004.1"/>
</dbReference>
<dbReference type="PANTHER" id="PTHR43214:SF44">
    <property type="entry name" value="TWO-COMPONENT RESPONSE REGULATOR"/>
    <property type="match status" value="1"/>
</dbReference>
<dbReference type="CDD" id="cd06170">
    <property type="entry name" value="LuxR_C_like"/>
    <property type="match status" value="1"/>
</dbReference>